<dbReference type="PANTHER" id="PTHR38342">
    <property type="entry name" value="SLR5037 PROTEIN"/>
    <property type="match status" value="1"/>
</dbReference>
<dbReference type="SUPFAM" id="SSF103247">
    <property type="entry name" value="TT1751-like"/>
    <property type="match status" value="1"/>
</dbReference>
<proteinExistence type="predicted"/>
<feature type="domain" description="DUF302" evidence="1">
    <location>
        <begin position="37"/>
        <end position="99"/>
    </location>
</feature>
<sequence>MTETWARVYDSPHSVDETVERVTAALKEQQFGVLWQMDVPETLRAKGMPFSTPYRILEVCNPKAANEVLSQNLQVGYFLPCKVVVYQDGERTKVAFPRPTSLIGWIGDPALDPVAARVEDALESAVAEATRD</sequence>
<dbReference type="Proteomes" id="UP000642910">
    <property type="component" value="Unassembled WGS sequence"/>
</dbReference>
<evidence type="ECO:0000259" key="1">
    <source>
        <dbReference type="Pfam" id="PF03625"/>
    </source>
</evidence>
<comment type="caution">
    <text evidence="2">The sequence shown here is derived from an EMBL/GenBank/DDBJ whole genome shotgun (WGS) entry which is preliminary data.</text>
</comment>
<dbReference type="CDD" id="cd14797">
    <property type="entry name" value="DUF302"/>
    <property type="match status" value="1"/>
</dbReference>
<evidence type="ECO:0000313" key="2">
    <source>
        <dbReference type="EMBL" id="MBF8377537.1"/>
    </source>
</evidence>
<reference evidence="2 3" key="1">
    <citation type="submission" date="2020-11" db="EMBL/GenBank/DDBJ databases">
        <title>Genomic insight of Alicyclobacillus mali FL 18 reveals a new arsenic-resistant strain, with potential in environmental biotechnology.</title>
        <authorList>
            <person name="Fiorentino G."/>
            <person name="Gallo G."/>
            <person name="Aulitto M."/>
        </authorList>
    </citation>
    <scope>NUCLEOTIDE SEQUENCE [LARGE SCALE GENOMIC DNA]</scope>
    <source>
        <strain evidence="2 3">FL 18</strain>
    </source>
</reference>
<organism evidence="2 3">
    <name type="scientific">Alicyclobacillus mali</name>
    <name type="common">ex Roth et al. 2021</name>
    <dbReference type="NCBI Taxonomy" id="1123961"/>
    <lineage>
        <taxon>Bacteria</taxon>
        <taxon>Bacillati</taxon>
        <taxon>Bacillota</taxon>
        <taxon>Bacilli</taxon>
        <taxon>Bacillales</taxon>
        <taxon>Alicyclobacillaceae</taxon>
        <taxon>Alicyclobacillus</taxon>
    </lineage>
</organism>
<protein>
    <submittedName>
        <fullName evidence="2">DUF302 domain-containing protein</fullName>
    </submittedName>
</protein>
<dbReference type="InterPro" id="IPR016796">
    <property type="entry name" value="UCP021774"/>
</dbReference>
<dbReference type="InterPro" id="IPR035923">
    <property type="entry name" value="TT1751-like_sf"/>
</dbReference>
<name>A0ABS0F2L3_9BACL</name>
<dbReference type="PIRSF" id="PIRSF021774">
    <property type="entry name" value="UCP021774"/>
    <property type="match status" value="1"/>
</dbReference>
<keyword evidence="3" id="KW-1185">Reference proteome</keyword>
<gene>
    <name evidence="2" type="ORF">IW967_06625</name>
</gene>
<dbReference type="Pfam" id="PF03625">
    <property type="entry name" value="DUF302"/>
    <property type="match status" value="1"/>
</dbReference>
<dbReference type="InterPro" id="IPR005180">
    <property type="entry name" value="DUF302"/>
</dbReference>
<accession>A0ABS0F2L3</accession>
<evidence type="ECO:0000313" key="3">
    <source>
        <dbReference type="Proteomes" id="UP000642910"/>
    </source>
</evidence>
<dbReference type="Gene3D" id="3.30.310.70">
    <property type="entry name" value="TT1751-like domain"/>
    <property type="match status" value="1"/>
</dbReference>
<dbReference type="PANTHER" id="PTHR38342:SF1">
    <property type="entry name" value="SLR5037 PROTEIN"/>
    <property type="match status" value="1"/>
</dbReference>
<dbReference type="RefSeq" id="WP_067849966.1">
    <property type="nucleotide sequence ID" value="NZ_JADPKZ010000037.1"/>
</dbReference>
<dbReference type="EMBL" id="JADPKZ010000037">
    <property type="protein sequence ID" value="MBF8377537.1"/>
    <property type="molecule type" value="Genomic_DNA"/>
</dbReference>